<evidence type="ECO:0000256" key="3">
    <source>
        <dbReference type="ARBA" id="ARBA00022618"/>
    </source>
</evidence>
<comment type="similarity">
    <text evidence="1">Belongs to the ATP-dependent DNA ligase family.</text>
</comment>
<gene>
    <name evidence="11" type="ORF">SAY87_016615</name>
</gene>
<keyword evidence="7" id="KW-0233">DNA recombination</keyword>
<dbReference type="PROSITE" id="PS50160">
    <property type="entry name" value="DNA_LIGASE_A3"/>
    <property type="match status" value="1"/>
</dbReference>
<evidence type="ECO:0000256" key="1">
    <source>
        <dbReference type="ARBA" id="ARBA00007572"/>
    </source>
</evidence>
<evidence type="ECO:0000313" key="12">
    <source>
        <dbReference type="Proteomes" id="UP001345219"/>
    </source>
</evidence>
<evidence type="ECO:0000259" key="10">
    <source>
        <dbReference type="PROSITE" id="PS50160"/>
    </source>
</evidence>
<dbReference type="GO" id="GO:0006273">
    <property type="term" value="P:lagging strand elongation"/>
    <property type="evidence" value="ECO:0007669"/>
    <property type="project" value="TreeGrafter"/>
</dbReference>
<keyword evidence="2" id="KW-0436">Ligase</keyword>
<evidence type="ECO:0000256" key="4">
    <source>
        <dbReference type="ARBA" id="ARBA00022741"/>
    </source>
</evidence>
<reference evidence="11 12" key="1">
    <citation type="journal article" date="2023" name="Hortic Res">
        <title>Pangenome of water caltrop reveals structural variations and asymmetric subgenome divergence after allopolyploidization.</title>
        <authorList>
            <person name="Zhang X."/>
            <person name="Chen Y."/>
            <person name="Wang L."/>
            <person name="Yuan Y."/>
            <person name="Fang M."/>
            <person name="Shi L."/>
            <person name="Lu R."/>
            <person name="Comes H.P."/>
            <person name="Ma Y."/>
            <person name="Chen Y."/>
            <person name="Huang G."/>
            <person name="Zhou Y."/>
            <person name="Zheng Z."/>
            <person name="Qiu Y."/>
        </authorList>
    </citation>
    <scope>NUCLEOTIDE SEQUENCE [LARGE SCALE GENOMIC DNA]</scope>
    <source>
        <tissue evidence="11">Roots</tissue>
    </source>
</reference>
<feature type="domain" description="ATP-dependent DNA ligase family profile" evidence="10">
    <location>
        <begin position="92"/>
        <end position="158"/>
    </location>
</feature>
<dbReference type="AlphaFoldDB" id="A0AAN7LAD5"/>
<keyword evidence="8" id="KW-0234">DNA repair</keyword>
<dbReference type="InterPro" id="IPR036599">
    <property type="entry name" value="DNA_ligase_N_sf"/>
</dbReference>
<evidence type="ECO:0000256" key="2">
    <source>
        <dbReference type="ARBA" id="ARBA00022598"/>
    </source>
</evidence>
<dbReference type="Pfam" id="PF04675">
    <property type="entry name" value="DNA_ligase_A_N"/>
    <property type="match status" value="1"/>
</dbReference>
<proteinExistence type="inferred from homology"/>
<dbReference type="GO" id="GO:0006281">
    <property type="term" value="P:DNA repair"/>
    <property type="evidence" value="ECO:0007669"/>
    <property type="project" value="UniProtKB-KW"/>
</dbReference>
<name>A0AAN7LAD5_9MYRT</name>
<dbReference type="SUPFAM" id="SSF50249">
    <property type="entry name" value="Nucleic acid-binding proteins"/>
    <property type="match status" value="1"/>
</dbReference>
<dbReference type="InterPro" id="IPR012308">
    <property type="entry name" value="DNA_ligase_ATP-dep_N"/>
</dbReference>
<dbReference type="GO" id="GO:0005739">
    <property type="term" value="C:mitochondrion"/>
    <property type="evidence" value="ECO:0007669"/>
    <property type="project" value="TreeGrafter"/>
</dbReference>
<keyword evidence="4" id="KW-0547">Nucleotide-binding</keyword>
<accession>A0AAN7LAD5</accession>
<keyword evidence="12" id="KW-1185">Reference proteome</keyword>
<keyword evidence="9" id="KW-0131">Cell cycle</keyword>
<evidence type="ECO:0000256" key="6">
    <source>
        <dbReference type="ARBA" id="ARBA00022840"/>
    </source>
</evidence>
<protein>
    <recommendedName>
        <fullName evidence="10">ATP-dependent DNA ligase family profile domain-containing protein</fullName>
    </recommendedName>
</protein>
<dbReference type="SUPFAM" id="SSF117018">
    <property type="entry name" value="ATP-dependent DNA ligase DNA-binding domain"/>
    <property type="match status" value="1"/>
</dbReference>
<dbReference type="GO" id="GO:0005524">
    <property type="term" value="F:ATP binding"/>
    <property type="evidence" value="ECO:0007669"/>
    <property type="project" value="UniProtKB-KW"/>
</dbReference>
<dbReference type="Gene3D" id="2.40.50.140">
    <property type="entry name" value="Nucleic acid-binding proteins"/>
    <property type="match status" value="1"/>
</dbReference>
<dbReference type="InterPro" id="IPR050191">
    <property type="entry name" value="ATP-dep_DNA_ligase"/>
</dbReference>
<dbReference type="InterPro" id="IPR012310">
    <property type="entry name" value="DNA_ligase_ATP-dep_cent"/>
</dbReference>
<dbReference type="Proteomes" id="UP001345219">
    <property type="component" value="Chromosome 13"/>
</dbReference>
<evidence type="ECO:0000313" key="11">
    <source>
        <dbReference type="EMBL" id="KAK4780509.1"/>
    </source>
</evidence>
<dbReference type="Gene3D" id="1.10.3260.10">
    <property type="entry name" value="DNA ligase, ATP-dependent, N-terminal domain"/>
    <property type="match status" value="1"/>
</dbReference>
<dbReference type="GO" id="GO:0051301">
    <property type="term" value="P:cell division"/>
    <property type="evidence" value="ECO:0007669"/>
    <property type="project" value="UniProtKB-KW"/>
</dbReference>
<dbReference type="EMBL" id="JAXIOK010000001">
    <property type="protein sequence ID" value="KAK4780509.1"/>
    <property type="molecule type" value="Genomic_DNA"/>
</dbReference>
<dbReference type="GO" id="GO:0006310">
    <property type="term" value="P:DNA recombination"/>
    <property type="evidence" value="ECO:0007669"/>
    <property type="project" value="UniProtKB-KW"/>
</dbReference>
<dbReference type="GO" id="GO:0005634">
    <property type="term" value="C:nucleus"/>
    <property type="evidence" value="ECO:0007669"/>
    <property type="project" value="TreeGrafter"/>
</dbReference>
<dbReference type="PANTHER" id="PTHR45674">
    <property type="entry name" value="DNA LIGASE 1/3 FAMILY MEMBER"/>
    <property type="match status" value="1"/>
</dbReference>
<organism evidence="11 12">
    <name type="scientific">Trapa incisa</name>
    <dbReference type="NCBI Taxonomy" id="236973"/>
    <lineage>
        <taxon>Eukaryota</taxon>
        <taxon>Viridiplantae</taxon>
        <taxon>Streptophyta</taxon>
        <taxon>Embryophyta</taxon>
        <taxon>Tracheophyta</taxon>
        <taxon>Spermatophyta</taxon>
        <taxon>Magnoliopsida</taxon>
        <taxon>eudicotyledons</taxon>
        <taxon>Gunneridae</taxon>
        <taxon>Pentapetalae</taxon>
        <taxon>rosids</taxon>
        <taxon>malvids</taxon>
        <taxon>Myrtales</taxon>
        <taxon>Lythraceae</taxon>
        <taxon>Trapa</taxon>
    </lineage>
</organism>
<keyword evidence="3" id="KW-0132">Cell division</keyword>
<dbReference type="GO" id="GO:0003677">
    <property type="term" value="F:DNA binding"/>
    <property type="evidence" value="ECO:0007669"/>
    <property type="project" value="InterPro"/>
</dbReference>
<evidence type="ECO:0000256" key="8">
    <source>
        <dbReference type="ARBA" id="ARBA00023204"/>
    </source>
</evidence>
<evidence type="ECO:0000256" key="5">
    <source>
        <dbReference type="ARBA" id="ARBA00022763"/>
    </source>
</evidence>
<evidence type="ECO:0000256" key="9">
    <source>
        <dbReference type="ARBA" id="ARBA00023306"/>
    </source>
</evidence>
<keyword evidence="6" id="KW-0067">ATP-binding</keyword>
<dbReference type="GO" id="GO:0003910">
    <property type="term" value="F:DNA ligase (ATP) activity"/>
    <property type="evidence" value="ECO:0007669"/>
    <property type="project" value="InterPro"/>
</dbReference>
<evidence type="ECO:0000256" key="7">
    <source>
        <dbReference type="ARBA" id="ARBA00023172"/>
    </source>
</evidence>
<dbReference type="PANTHER" id="PTHR45674:SF4">
    <property type="entry name" value="DNA LIGASE 1"/>
    <property type="match status" value="1"/>
</dbReference>
<sequence>MGEASIIKALAEVCRRTEAEIKKQYNDLGDLGLVAKASPSSQTMMSKPDPLTVAKTKLRIGLTEQTLLAALGQAAVHAEKHSKSPSDVQSPLEEIHYMENGAVEIYSRNADRYSSKFSDVVATIPIIGDSVDLVPIAGFHGRGKHTGVYGAFLLACYDGSNEEFQSICKIGDCN</sequence>
<comment type="caution">
    <text evidence="11">The sequence shown here is derived from an EMBL/GenBank/DDBJ whole genome shotgun (WGS) entry which is preliminary data.</text>
</comment>
<dbReference type="InterPro" id="IPR012340">
    <property type="entry name" value="NA-bd_OB-fold"/>
</dbReference>
<keyword evidence="5" id="KW-0227">DNA damage</keyword>